<dbReference type="EMBL" id="CP040822">
    <property type="protein sequence ID" value="QDL94799.1"/>
    <property type="molecule type" value="Genomic_DNA"/>
</dbReference>
<dbReference type="PANTHER" id="PTHR30576:SF4">
    <property type="entry name" value="UNDECAPRENYL-PHOSPHATE GALACTOSE PHOSPHOTRANSFERASE"/>
    <property type="match status" value="1"/>
</dbReference>
<dbReference type="AlphaFoldDB" id="A0A5B8G5P7"/>
<sequence length="202" mass="21948">MDLAGALTGLALGAPVMLVAGLALACSGGPVFYVQRRVGRGGRRFGCLKFRTMQVDADRRLAALLAADPQARAEWARHQKLSQDPRVTRIGRLLRRFGLDELPQLLNVLRGEMSLVGPRPVVAPEEPGYPADRAYAAAPGFAAYIACRPGISGLWQVSGGSALPYCERMRLDARYRREAGLWLDLAILWATAAALRRNRPGV</sequence>
<keyword evidence="8" id="KW-0270">Exopolysaccharide synthesis</keyword>
<organism evidence="10 11">
    <name type="scientific">Paroceanicella profunda</name>
    <dbReference type="NCBI Taxonomy" id="2579971"/>
    <lineage>
        <taxon>Bacteria</taxon>
        <taxon>Pseudomonadati</taxon>
        <taxon>Pseudomonadota</taxon>
        <taxon>Alphaproteobacteria</taxon>
        <taxon>Rhodobacterales</taxon>
        <taxon>Paracoccaceae</taxon>
        <taxon>Paroceanicella</taxon>
    </lineage>
</organism>
<name>A0A5B8G5P7_9RHOB</name>
<evidence type="ECO:0000256" key="7">
    <source>
        <dbReference type="ARBA" id="ARBA00023136"/>
    </source>
</evidence>
<accession>A0A5B8G5P7</accession>
<comment type="subcellular location">
    <subcellularLocation>
        <location evidence="1">Cell membrane</location>
    </subcellularLocation>
</comment>
<keyword evidence="3" id="KW-1003">Cell membrane</keyword>
<proteinExistence type="inferred from homology"/>
<evidence type="ECO:0000256" key="1">
    <source>
        <dbReference type="ARBA" id="ARBA00004236"/>
    </source>
</evidence>
<dbReference type="PANTHER" id="PTHR30576">
    <property type="entry name" value="COLANIC BIOSYNTHESIS UDP-GLUCOSE LIPID CARRIER TRANSFERASE"/>
    <property type="match status" value="1"/>
</dbReference>
<dbReference type="GO" id="GO:0005886">
    <property type="term" value="C:plasma membrane"/>
    <property type="evidence" value="ECO:0007669"/>
    <property type="project" value="UniProtKB-SubCell"/>
</dbReference>
<keyword evidence="6" id="KW-1133">Transmembrane helix</keyword>
<evidence type="ECO:0000256" key="4">
    <source>
        <dbReference type="ARBA" id="ARBA00022679"/>
    </source>
</evidence>
<reference evidence="10 11" key="1">
    <citation type="submission" date="2019-06" db="EMBL/GenBank/DDBJ databases">
        <title>Genome sequence of Rhodobacteraceae bacterium D4M1.</title>
        <authorList>
            <person name="Cao J."/>
        </authorList>
    </citation>
    <scope>NUCLEOTIDE SEQUENCE [LARGE SCALE GENOMIC DNA]</scope>
    <source>
        <strain evidence="10 11">D4M1</strain>
        <plasmid evidence="11">pd4m1d</plasmid>
    </source>
</reference>
<keyword evidence="4 10" id="KW-0808">Transferase</keyword>
<evidence type="ECO:0000259" key="9">
    <source>
        <dbReference type="Pfam" id="PF02397"/>
    </source>
</evidence>
<dbReference type="KEGG" id="ppru:FDP22_22835"/>
<evidence type="ECO:0000313" key="11">
    <source>
        <dbReference type="Proteomes" id="UP000305888"/>
    </source>
</evidence>
<geneLocation type="plasmid" evidence="11">
    <name>pd4m1d</name>
</geneLocation>
<dbReference type="GO" id="GO:0016780">
    <property type="term" value="F:phosphotransferase activity, for other substituted phosphate groups"/>
    <property type="evidence" value="ECO:0007669"/>
    <property type="project" value="TreeGrafter"/>
</dbReference>
<evidence type="ECO:0000256" key="8">
    <source>
        <dbReference type="ARBA" id="ARBA00023169"/>
    </source>
</evidence>
<gene>
    <name evidence="10" type="ORF">FDP22_22835</name>
</gene>
<evidence type="ECO:0000256" key="6">
    <source>
        <dbReference type="ARBA" id="ARBA00022989"/>
    </source>
</evidence>
<comment type="similarity">
    <text evidence="2">Belongs to the bacterial sugar transferase family.</text>
</comment>
<dbReference type="GO" id="GO:0000271">
    <property type="term" value="P:polysaccharide biosynthetic process"/>
    <property type="evidence" value="ECO:0007669"/>
    <property type="project" value="UniProtKB-KW"/>
</dbReference>
<evidence type="ECO:0000313" key="10">
    <source>
        <dbReference type="EMBL" id="QDL94799.1"/>
    </source>
</evidence>
<dbReference type="OrthoDB" id="9808602at2"/>
<dbReference type="InterPro" id="IPR003362">
    <property type="entry name" value="Bact_transf"/>
</dbReference>
<evidence type="ECO:0000256" key="2">
    <source>
        <dbReference type="ARBA" id="ARBA00006464"/>
    </source>
</evidence>
<keyword evidence="10" id="KW-0614">Plasmid</keyword>
<keyword evidence="11" id="KW-1185">Reference proteome</keyword>
<evidence type="ECO:0000256" key="5">
    <source>
        <dbReference type="ARBA" id="ARBA00022692"/>
    </source>
</evidence>
<dbReference type="Pfam" id="PF02397">
    <property type="entry name" value="Bac_transf"/>
    <property type="match status" value="1"/>
</dbReference>
<evidence type="ECO:0000256" key="3">
    <source>
        <dbReference type="ARBA" id="ARBA00022475"/>
    </source>
</evidence>
<keyword evidence="5" id="KW-0812">Transmembrane</keyword>
<feature type="domain" description="Bacterial sugar transferase" evidence="9">
    <location>
        <begin position="1"/>
        <end position="194"/>
    </location>
</feature>
<protein>
    <submittedName>
        <fullName evidence="10">Sugar transferase</fullName>
    </submittedName>
</protein>
<dbReference type="Proteomes" id="UP000305888">
    <property type="component" value="Plasmid pD4M1D"/>
</dbReference>
<keyword evidence="7" id="KW-0472">Membrane</keyword>